<name>A0AAW1V3Q5_9CUCU</name>
<dbReference type="InterPro" id="IPR043502">
    <property type="entry name" value="DNA/RNA_pol_sf"/>
</dbReference>
<accession>A0AAW1V3Q5</accession>
<evidence type="ECO:0000259" key="1">
    <source>
        <dbReference type="PROSITE" id="PS50878"/>
    </source>
</evidence>
<dbReference type="EMBL" id="JARQZJ010000123">
    <property type="protein sequence ID" value="KAK9889718.1"/>
    <property type="molecule type" value="Genomic_DNA"/>
</dbReference>
<feature type="domain" description="Reverse transcriptase" evidence="1">
    <location>
        <begin position="1"/>
        <end position="185"/>
    </location>
</feature>
<evidence type="ECO:0000313" key="2">
    <source>
        <dbReference type="EMBL" id="KAK9889718.1"/>
    </source>
</evidence>
<dbReference type="PANTHER" id="PTHR33332">
    <property type="entry name" value="REVERSE TRANSCRIPTASE DOMAIN-CONTAINING PROTEIN"/>
    <property type="match status" value="1"/>
</dbReference>
<protein>
    <recommendedName>
        <fullName evidence="1">Reverse transcriptase domain-containing protein</fullName>
    </recommendedName>
</protein>
<dbReference type="Proteomes" id="UP001431783">
    <property type="component" value="Unassembled WGS sequence"/>
</dbReference>
<comment type="caution">
    <text evidence="2">The sequence shown here is derived from an EMBL/GenBank/DDBJ whole genome shotgun (WGS) entry which is preliminary data.</text>
</comment>
<dbReference type="AlphaFoldDB" id="A0AAW1V3Q5"/>
<proteinExistence type="predicted"/>
<dbReference type="Pfam" id="PF00078">
    <property type="entry name" value="RVT_1"/>
    <property type="match status" value="1"/>
</dbReference>
<dbReference type="SUPFAM" id="SSF56672">
    <property type="entry name" value="DNA/RNA polymerases"/>
    <property type="match status" value="1"/>
</dbReference>
<reference evidence="2 3" key="1">
    <citation type="submission" date="2023-03" db="EMBL/GenBank/DDBJ databases">
        <title>Genome insight into feeding habits of ladybird beetles.</title>
        <authorList>
            <person name="Li H.-S."/>
            <person name="Huang Y.-H."/>
            <person name="Pang H."/>
        </authorList>
    </citation>
    <scope>NUCLEOTIDE SEQUENCE [LARGE SCALE GENOMIC DNA]</scope>
    <source>
        <strain evidence="2">SYSU_2023b</strain>
        <tissue evidence="2">Whole body</tissue>
    </source>
</reference>
<evidence type="ECO:0000313" key="3">
    <source>
        <dbReference type="Proteomes" id="UP001431783"/>
    </source>
</evidence>
<dbReference type="GO" id="GO:0071897">
    <property type="term" value="P:DNA biosynthetic process"/>
    <property type="evidence" value="ECO:0007669"/>
    <property type="project" value="UniProtKB-ARBA"/>
</dbReference>
<keyword evidence="3" id="KW-1185">Reference proteome</keyword>
<dbReference type="PROSITE" id="PS50878">
    <property type="entry name" value="RT_POL"/>
    <property type="match status" value="1"/>
</dbReference>
<dbReference type="InterPro" id="IPR000477">
    <property type="entry name" value="RT_dom"/>
</dbReference>
<gene>
    <name evidence="2" type="ORF">WA026_007100</name>
</gene>
<sequence length="381" mass="44592">MDRKIPALCVFVDLAKAFDTVEHNELLRTLESIGCRGLALNLIESYLKGRHQIVKIGNEKSIESVITYGVPQGTVLGPILFLIYVNDFFQCGAGGEITSFADDTAIFFRAPTWKVLEENAQRGLSRVFQFFRTKKLTVNFEKTKFMTFASYKNYLPTYTKLLIPNDHSHVELQKTNSTKYLGVLIDTHLRWDLHSDLVSKRIRLLINKFKFLRQICTINELKMVYHALVEPHLTYGILGWGGLSDIYYKRMEITQKWIIKIMYRKTITYPTLDLYEIADVFTIRQLYARSLLIHQHSVKPEVPENEQKYELRSISSIPIPRANKTIGLKVFTYLAPLLYRKLPPNIRKNINIGAYKRQIKIWIKTNSKIEWNKFFNRYRHT</sequence>
<organism evidence="2 3">
    <name type="scientific">Henosepilachna vigintioctopunctata</name>
    <dbReference type="NCBI Taxonomy" id="420089"/>
    <lineage>
        <taxon>Eukaryota</taxon>
        <taxon>Metazoa</taxon>
        <taxon>Ecdysozoa</taxon>
        <taxon>Arthropoda</taxon>
        <taxon>Hexapoda</taxon>
        <taxon>Insecta</taxon>
        <taxon>Pterygota</taxon>
        <taxon>Neoptera</taxon>
        <taxon>Endopterygota</taxon>
        <taxon>Coleoptera</taxon>
        <taxon>Polyphaga</taxon>
        <taxon>Cucujiformia</taxon>
        <taxon>Coccinelloidea</taxon>
        <taxon>Coccinellidae</taxon>
        <taxon>Epilachninae</taxon>
        <taxon>Epilachnini</taxon>
        <taxon>Henosepilachna</taxon>
    </lineage>
</organism>